<feature type="domain" description="RING-type" evidence="6">
    <location>
        <begin position="244"/>
        <end position="268"/>
    </location>
</feature>
<dbReference type="PANTHER" id="PTHR47094">
    <property type="entry name" value="ELFLESS, ISOFORM B"/>
    <property type="match status" value="1"/>
</dbReference>
<dbReference type="GO" id="GO:0033768">
    <property type="term" value="C:SUMO-targeted ubiquitin ligase complex"/>
    <property type="evidence" value="ECO:0007669"/>
    <property type="project" value="TreeGrafter"/>
</dbReference>
<evidence type="ECO:0000256" key="3">
    <source>
        <dbReference type="ARBA" id="ARBA00022833"/>
    </source>
</evidence>
<keyword evidence="3" id="KW-0862">Zinc</keyword>
<organism evidence="7 8">
    <name type="scientific">Cryptococcus wingfieldii CBS 7118</name>
    <dbReference type="NCBI Taxonomy" id="1295528"/>
    <lineage>
        <taxon>Eukaryota</taxon>
        <taxon>Fungi</taxon>
        <taxon>Dikarya</taxon>
        <taxon>Basidiomycota</taxon>
        <taxon>Agaricomycotina</taxon>
        <taxon>Tremellomycetes</taxon>
        <taxon>Tremellales</taxon>
        <taxon>Cryptococcaceae</taxon>
        <taxon>Cryptococcus</taxon>
    </lineage>
</organism>
<gene>
    <name evidence="7" type="ORF">L198_07112</name>
</gene>
<dbReference type="PANTHER" id="PTHR47094:SF1">
    <property type="entry name" value="RING-TYPE E3 UBIQUITIN TRANSFERASE"/>
    <property type="match status" value="1"/>
</dbReference>
<evidence type="ECO:0000256" key="2">
    <source>
        <dbReference type="ARBA" id="ARBA00022771"/>
    </source>
</evidence>
<dbReference type="SUPFAM" id="SSF57850">
    <property type="entry name" value="RING/U-box"/>
    <property type="match status" value="1"/>
</dbReference>
<dbReference type="RefSeq" id="XP_019028884.1">
    <property type="nucleotide sequence ID" value="XM_019179126.1"/>
</dbReference>
<dbReference type="EMBL" id="AWGH01000029">
    <property type="protein sequence ID" value="ODN87110.1"/>
    <property type="molecule type" value="Genomic_DNA"/>
</dbReference>
<dbReference type="GO" id="GO:0140082">
    <property type="term" value="F:SUMO-ubiquitin ligase activity"/>
    <property type="evidence" value="ECO:0007669"/>
    <property type="project" value="TreeGrafter"/>
</dbReference>
<dbReference type="CDD" id="cd16449">
    <property type="entry name" value="RING-HC"/>
    <property type="match status" value="1"/>
</dbReference>
<feature type="compositionally biased region" description="Low complexity" evidence="5">
    <location>
        <begin position="38"/>
        <end position="50"/>
    </location>
</feature>
<dbReference type="PROSITE" id="PS50089">
    <property type="entry name" value="ZF_RING_2"/>
    <property type="match status" value="1"/>
</dbReference>
<name>A0A1E3IEU0_9TREE</name>
<evidence type="ECO:0000313" key="7">
    <source>
        <dbReference type="EMBL" id="ODN87110.1"/>
    </source>
</evidence>
<evidence type="ECO:0000259" key="6">
    <source>
        <dbReference type="PROSITE" id="PS50089"/>
    </source>
</evidence>
<dbReference type="GeneID" id="30196323"/>
<keyword evidence="8" id="KW-1185">Reference proteome</keyword>
<evidence type="ECO:0000256" key="5">
    <source>
        <dbReference type="SAM" id="MobiDB-lite"/>
    </source>
</evidence>
<dbReference type="GO" id="GO:0061630">
    <property type="term" value="F:ubiquitin protein ligase activity"/>
    <property type="evidence" value="ECO:0007669"/>
    <property type="project" value="InterPro"/>
</dbReference>
<feature type="compositionally biased region" description="Low complexity" evidence="5">
    <location>
        <begin position="81"/>
        <end position="92"/>
    </location>
</feature>
<feature type="region of interest" description="Disordered" evidence="5">
    <location>
        <begin position="1"/>
        <end position="190"/>
    </location>
</feature>
<sequence>MPPEPRPSPPSPHASLRPRPTIADIPILPRRRLRDGSRGSVGSSSSGGSSATALKPSGSRKRTRTGSREVSQMPSQRSTRRTAVTRSVAAATQPRGASNAPIQISDSDEEEDSSQGSIIAISPETGRGRGRSVNAARRASRNVHAGVVNGRASRNSSSSSTPDAQPSSSSPDSTYTRRLTAKEKGKGRAPPAVAIEISSDEEDGVVAVEKIKDSVLMDIKTRELVEVEEPGIDEDNALATGYACPICFNAPSPAILTPCGHILCAGCLHSALTAAIRRNPNPQPDPWAARGISASRGGRGRGRGRGRGGAARGGRAHTTPKEPQPAHWTPDGLKETFLAYKKMSYDDTLRGQGLSAGDREAALACVMEDGGGDDMNLEPREVLAGLWNLGNKGWVVEGECPVCRNALPGGYGPPETGIGGITALQARLSIGKA</sequence>
<keyword evidence="2 4" id="KW-0863">Zinc-finger</keyword>
<proteinExistence type="predicted"/>
<dbReference type="Pfam" id="PF00097">
    <property type="entry name" value="zf-C3HC4"/>
    <property type="match status" value="1"/>
</dbReference>
<dbReference type="OrthoDB" id="2576135at2759"/>
<dbReference type="GO" id="GO:0006511">
    <property type="term" value="P:ubiquitin-dependent protein catabolic process"/>
    <property type="evidence" value="ECO:0007669"/>
    <property type="project" value="TreeGrafter"/>
</dbReference>
<protein>
    <recommendedName>
        <fullName evidence="6">RING-type domain-containing protein</fullName>
    </recommendedName>
</protein>
<feature type="compositionally biased region" description="Low complexity" evidence="5">
    <location>
        <begin position="156"/>
        <end position="174"/>
    </location>
</feature>
<feature type="region of interest" description="Disordered" evidence="5">
    <location>
        <begin position="279"/>
        <end position="331"/>
    </location>
</feature>
<comment type="caution">
    <text evidence="7">The sequence shown here is derived from an EMBL/GenBank/DDBJ whole genome shotgun (WGS) entry which is preliminary data.</text>
</comment>
<reference evidence="7 8" key="1">
    <citation type="submission" date="2016-06" db="EMBL/GenBank/DDBJ databases">
        <title>Evolution of pathogenesis and genome organization in the Tremellales.</title>
        <authorList>
            <person name="Cuomo C."/>
            <person name="Litvintseva A."/>
            <person name="Heitman J."/>
            <person name="Chen Y."/>
            <person name="Sun S."/>
            <person name="Springer D."/>
            <person name="Dromer F."/>
            <person name="Young S."/>
            <person name="Zeng Q."/>
            <person name="Chapman S."/>
            <person name="Gujja S."/>
            <person name="Saif S."/>
            <person name="Birren B."/>
        </authorList>
    </citation>
    <scope>NUCLEOTIDE SEQUENCE [LARGE SCALE GENOMIC DNA]</scope>
    <source>
        <strain evidence="7 8">CBS 7118</strain>
    </source>
</reference>
<dbReference type="InterPro" id="IPR013083">
    <property type="entry name" value="Znf_RING/FYVE/PHD"/>
</dbReference>
<dbReference type="InterPro" id="IPR018957">
    <property type="entry name" value="Znf_C3HC4_RING-type"/>
</dbReference>
<dbReference type="AlphaFoldDB" id="A0A1E3IEU0"/>
<dbReference type="GO" id="GO:0032183">
    <property type="term" value="F:SUMO binding"/>
    <property type="evidence" value="ECO:0007669"/>
    <property type="project" value="TreeGrafter"/>
</dbReference>
<evidence type="ECO:0000313" key="8">
    <source>
        <dbReference type="Proteomes" id="UP000094819"/>
    </source>
</evidence>
<dbReference type="SMART" id="SM00184">
    <property type="entry name" value="RING"/>
    <property type="match status" value="1"/>
</dbReference>
<dbReference type="InterPro" id="IPR001841">
    <property type="entry name" value="Znf_RING"/>
</dbReference>
<dbReference type="Gene3D" id="3.30.40.10">
    <property type="entry name" value="Zinc/RING finger domain, C3HC4 (zinc finger)"/>
    <property type="match status" value="1"/>
</dbReference>
<dbReference type="PROSITE" id="PS00518">
    <property type="entry name" value="ZF_RING_1"/>
    <property type="match status" value="1"/>
</dbReference>
<evidence type="ECO:0000256" key="4">
    <source>
        <dbReference type="PROSITE-ProRule" id="PRU00175"/>
    </source>
</evidence>
<dbReference type="InterPro" id="IPR017907">
    <property type="entry name" value="Znf_RING_CS"/>
</dbReference>
<accession>A0A1E3IEU0</accession>
<dbReference type="InterPro" id="IPR049627">
    <property type="entry name" value="SLX8"/>
</dbReference>
<dbReference type="Proteomes" id="UP000094819">
    <property type="component" value="Unassembled WGS sequence"/>
</dbReference>
<keyword evidence="1" id="KW-0479">Metal-binding</keyword>
<feature type="compositionally biased region" description="Pro residues" evidence="5">
    <location>
        <begin position="1"/>
        <end position="12"/>
    </location>
</feature>
<evidence type="ECO:0000256" key="1">
    <source>
        <dbReference type="ARBA" id="ARBA00022723"/>
    </source>
</evidence>
<dbReference type="GO" id="GO:0008270">
    <property type="term" value="F:zinc ion binding"/>
    <property type="evidence" value="ECO:0007669"/>
    <property type="project" value="UniProtKB-KW"/>
</dbReference>